<protein>
    <submittedName>
        <fullName evidence="3">Uncharacterized protein</fullName>
    </submittedName>
</protein>
<feature type="domain" description="DUF7840" evidence="2">
    <location>
        <begin position="138"/>
        <end position="264"/>
    </location>
</feature>
<dbReference type="InterPro" id="IPR057162">
    <property type="entry name" value="DUF7840"/>
</dbReference>
<dbReference type="Pfam" id="PF25222">
    <property type="entry name" value="DUF7840"/>
    <property type="match status" value="1"/>
</dbReference>
<evidence type="ECO:0000259" key="1">
    <source>
        <dbReference type="Pfam" id="PF13387"/>
    </source>
</evidence>
<dbReference type="OrthoDB" id="9759948at2"/>
<proteinExistence type="predicted"/>
<name>A0A166XS23_9GAMM</name>
<organism evidence="3 4">
    <name type="scientific">Pseudoalteromonas luteoviolacea NCIMB 1942</name>
    <dbReference type="NCBI Taxonomy" id="1365253"/>
    <lineage>
        <taxon>Bacteria</taxon>
        <taxon>Pseudomonadati</taxon>
        <taxon>Pseudomonadota</taxon>
        <taxon>Gammaproteobacteria</taxon>
        <taxon>Alteromonadales</taxon>
        <taxon>Pseudoalteromonadaceae</taxon>
        <taxon>Pseudoalteromonas</taxon>
    </lineage>
</organism>
<evidence type="ECO:0000313" key="3">
    <source>
        <dbReference type="EMBL" id="KZN40852.1"/>
    </source>
</evidence>
<evidence type="ECO:0000313" key="4">
    <source>
        <dbReference type="Proteomes" id="UP000076587"/>
    </source>
</evidence>
<reference evidence="3 4" key="1">
    <citation type="submission" date="2013-07" db="EMBL/GenBank/DDBJ databases">
        <title>Comparative Genomic and Metabolomic Analysis of Twelve Strains of Pseudoalteromonas luteoviolacea.</title>
        <authorList>
            <person name="Vynne N.G."/>
            <person name="Mansson M."/>
            <person name="Gram L."/>
        </authorList>
    </citation>
    <scope>NUCLEOTIDE SEQUENCE [LARGE SCALE GENOMIC DNA]</scope>
    <source>
        <strain evidence="3 4">NCIMB 1942</strain>
    </source>
</reference>
<dbReference type="PATRIC" id="fig|1365253.3.peg.5116"/>
<dbReference type="Proteomes" id="UP000076587">
    <property type="component" value="Unassembled WGS sequence"/>
</dbReference>
<gene>
    <name evidence="3" type="ORF">N482_20795</name>
</gene>
<comment type="caution">
    <text evidence="3">The sequence shown here is derived from an EMBL/GenBank/DDBJ whole genome shotgun (WGS) entry which is preliminary data.</text>
</comment>
<dbReference type="EMBL" id="AUXT01000220">
    <property type="protein sequence ID" value="KZN40852.1"/>
    <property type="molecule type" value="Genomic_DNA"/>
</dbReference>
<sequence>MWELKGAELVYYFQSYNCATLTLELISLLDPDVLKEKQLFVSPVDVVKAAEKHGLIEQTQVLASPKWLLNSIEDELTTTEKSAIEPWVNNPSEKGLSLLSPLSQQYLSLAHPQKYDSVNGAKDFGIDLSDYKHPAKTPQDSAFGVGYTNSKHGDTIALSFLSSGHYLSGDNRQYLHESELVMGKLSGTINLDTNSAKLSEATIYSVKNLTPSSQFNPSWSTEFYLGYRPAYSHDLSLESLGEIAFGFGKSKKLHRDISGYLHLVGGVT</sequence>
<dbReference type="Pfam" id="PF13387">
    <property type="entry name" value="Lnb_N"/>
    <property type="match status" value="1"/>
</dbReference>
<dbReference type="InterPro" id="IPR025178">
    <property type="entry name" value="Lnb_N"/>
</dbReference>
<evidence type="ECO:0000259" key="2">
    <source>
        <dbReference type="Pfam" id="PF25222"/>
    </source>
</evidence>
<accession>A0A166XS23</accession>
<feature type="domain" description="Lnb N-terminal periplasmic" evidence="1">
    <location>
        <begin position="1"/>
        <end position="50"/>
    </location>
</feature>
<dbReference type="AlphaFoldDB" id="A0A166XS23"/>